<protein>
    <recommendedName>
        <fullName evidence="8">Chemotaxis protein</fullName>
    </recommendedName>
</protein>
<dbReference type="Pfam" id="PF00015">
    <property type="entry name" value="MCPsignal"/>
    <property type="match status" value="1"/>
</dbReference>
<dbReference type="EMBL" id="CP022741">
    <property type="protein sequence ID" value="ASU22040.1"/>
    <property type="molecule type" value="Genomic_DNA"/>
</dbReference>
<dbReference type="InterPro" id="IPR004090">
    <property type="entry name" value="Chemotax_Me-accpt_rcpt"/>
</dbReference>
<feature type="domain" description="PAS" evidence="4">
    <location>
        <begin position="36"/>
        <end position="62"/>
    </location>
</feature>
<dbReference type="InterPro" id="IPR001610">
    <property type="entry name" value="PAC"/>
</dbReference>
<evidence type="ECO:0008006" key="8">
    <source>
        <dbReference type="Google" id="ProtNLM"/>
    </source>
</evidence>
<name>A0A223MWS1_9VIBR</name>
<dbReference type="NCBIfam" id="TIGR00229">
    <property type="entry name" value="sensory_box"/>
    <property type="match status" value="2"/>
</dbReference>
<evidence type="ECO:0000259" key="5">
    <source>
        <dbReference type="PROSITE" id="PS50113"/>
    </source>
</evidence>
<keyword evidence="7" id="KW-1185">Reference proteome</keyword>
<evidence type="ECO:0000259" key="4">
    <source>
        <dbReference type="PROSITE" id="PS50112"/>
    </source>
</evidence>
<evidence type="ECO:0000256" key="2">
    <source>
        <dbReference type="PROSITE-ProRule" id="PRU00284"/>
    </source>
</evidence>
<evidence type="ECO:0000313" key="7">
    <source>
        <dbReference type="Proteomes" id="UP000215148"/>
    </source>
</evidence>
<dbReference type="InterPro" id="IPR004089">
    <property type="entry name" value="MCPsignal_dom"/>
</dbReference>
<dbReference type="GO" id="GO:0004888">
    <property type="term" value="F:transmembrane signaling receptor activity"/>
    <property type="evidence" value="ECO:0007669"/>
    <property type="project" value="InterPro"/>
</dbReference>
<dbReference type="InterPro" id="IPR013655">
    <property type="entry name" value="PAS_fold_3"/>
</dbReference>
<organism evidence="6 7">
    <name type="scientific">Vibrio qinghaiensis</name>
    <dbReference type="NCBI Taxonomy" id="2025808"/>
    <lineage>
        <taxon>Bacteria</taxon>
        <taxon>Pseudomonadati</taxon>
        <taxon>Pseudomonadota</taxon>
        <taxon>Gammaproteobacteria</taxon>
        <taxon>Vibrionales</taxon>
        <taxon>Vibrionaceae</taxon>
        <taxon>Vibrio</taxon>
    </lineage>
</organism>
<sequence>MGLFSRKPSDNQPLKKSGDELVIDSIKSTMAYIEFDPKGHILTASLSFLQVMGYSLSEVVGQHHRMFCENEFVNTPQYGQLWQNLAQGKPHAGTFCRLTKSHNKVWLEASYIPVKDEQGKVIKVVKIASDMTAVKEKLDRQVSVFEAVDKSMAVISFTPDGTVVEANQNFLSCVGYKLAEIVGKHHRLFCDDEFYKKDPNFWASLASGHFKTGLFKRFTKHGDEIWLEATYNPIFNEKHKVIGVTKFASDVTQRVLQARTIKEAAAAAHHTSQETVNIAQLGTTTLAEAASIAKEIDNAITQANTSMTQLANQSQQITKIVTTITGIAEQTNLLALNAAIEAARAGEYGRGFAVVADEVRSLASNTTKATDEIGNIVKLNSELTNSSTSMMGAIQGQATACNSKLEEAQKLIDEMRKAADSVVGTVSELIKD</sequence>
<evidence type="ECO:0000259" key="3">
    <source>
        <dbReference type="PROSITE" id="PS50111"/>
    </source>
</evidence>
<dbReference type="RefSeq" id="WP_094499943.1">
    <property type="nucleotide sequence ID" value="NZ_CAWNHI010000001.1"/>
</dbReference>
<dbReference type="InterPro" id="IPR000700">
    <property type="entry name" value="PAS-assoc_C"/>
</dbReference>
<dbReference type="CDD" id="cd00130">
    <property type="entry name" value="PAS"/>
    <property type="match status" value="2"/>
</dbReference>
<evidence type="ECO:0000256" key="1">
    <source>
        <dbReference type="ARBA" id="ARBA00023224"/>
    </source>
</evidence>
<dbReference type="Pfam" id="PF08448">
    <property type="entry name" value="PAS_4"/>
    <property type="match status" value="1"/>
</dbReference>
<dbReference type="PANTHER" id="PTHR24422:SF10">
    <property type="entry name" value="CHEMOTAXIS PROTEIN METHYLTRANSFERASE 2"/>
    <property type="match status" value="1"/>
</dbReference>
<dbReference type="Gene3D" id="1.10.287.950">
    <property type="entry name" value="Methyl-accepting chemotaxis protein"/>
    <property type="match status" value="1"/>
</dbReference>
<dbReference type="GO" id="GO:0006935">
    <property type="term" value="P:chemotaxis"/>
    <property type="evidence" value="ECO:0007669"/>
    <property type="project" value="InterPro"/>
</dbReference>
<dbReference type="PROSITE" id="PS50113">
    <property type="entry name" value="PAC"/>
    <property type="match status" value="2"/>
</dbReference>
<dbReference type="PROSITE" id="PS50112">
    <property type="entry name" value="PAS"/>
    <property type="match status" value="1"/>
</dbReference>
<dbReference type="Proteomes" id="UP000215148">
    <property type="component" value="Chromosome 1"/>
</dbReference>
<dbReference type="PROSITE" id="PS50111">
    <property type="entry name" value="CHEMOTAXIS_TRANSDUC_2"/>
    <property type="match status" value="1"/>
</dbReference>
<reference evidence="6 7" key="1">
    <citation type="submission" date="2017-08" db="EMBL/GenBank/DDBJ databases">
        <title>The Vibrio qinghaiensis sp.-Q67 is a luminous bacteria isolated firstly from Qinghai lake, Qinghai province, China, which has been proved to be very sensitive to detect environmental and food pollutants. Therefore, complete genome analysis of V. qinghaiensis sp.-Q67 highlights the potential application of this strain on detection of hazards in the contaminated environments.</title>
        <authorList>
            <person name="Gong L."/>
        </authorList>
    </citation>
    <scope>NUCLEOTIDE SEQUENCE [LARGE SCALE GENOMIC DNA]</scope>
    <source>
        <strain evidence="6 7">Q67</strain>
    </source>
</reference>
<dbReference type="AlphaFoldDB" id="A0A223MWS1"/>
<accession>A0A223MWS1</accession>
<dbReference type="Pfam" id="PF08447">
    <property type="entry name" value="PAS_3"/>
    <property type="match status" value="1"/>
</dbReference>
<dbReference type="SMART" id="SM00091">
    <property type="entry name" value="PAS"/>
    <property type="match status" value="2"/>
</dbReference>
<dbReference type="SUPFAM" id="SSF58104">
    <property type="entry name" value="Methyl-accepting chemotaxis protein (MCP) signaling domain"/>
    <property type="match status" value="1"/>
</dbReference>
<dbReference type="InterPro" id="IPR035965">
    <property type="entry name" value="PAS-like_dom_sf"/>
</dbReference>
<dbReference type="PRINTS" id="PR00260">
    <property type="entry name" value="CHEMTRNSDUCR"/>
</dbReference>
<dbReference type="PANTHER" id="PTHR24422">
    <property type="entry name" value="CHEMOTAXIS PROTEIN METHYLTRANSFERASE"/>
    <property type="match status" value="1"/>
</dbReference>
<dbReference type="InterPro" id="IPR000014">
    <property type="entry name" value="PAS"/>
</dbReference>
<dbReference type="SUPFAM" id="SSF55785">
    <property type="entry name" value="PYP-like sensor domain (PAS domain)"/>
    <property type="match status" value="2"/>
</dbReference>
<dbReference type="KEGG" id="vqi:CCZ37_05315"/>
<feature type="domain" description="Methyl-accepting transducer" evidence="3">
    <location>
        <begin position="244"/>
        <end position="432"/>
    </location>
</feature>
<feature type="domain" description="PAC" evidence="5">
    <location>
        <begin position="91"/>
        <end position="143"/>
    </location>
</feature>
<dbReference type="SMART" id="SM00086">
    <property type="entry name" value="PAC"/>
    <property type="match status" value="2"/>
</dbReference>
<proteinExistence type="predicted"/>
<dbReference type="InterPro" id="IPR050903">
    <property type="entry name" value="Bact_Chemotaxis_MeTrfase"/>
</dbReference>
<keyword evidence="1 2" id="KW-0807">Transducer</keyword>
<gene>
    <name evidence="6" type="ORF">CCZ37_05315</name>
</gene>
<dbReference type="GO" id="GO:0007165">
    <property type="term" value="P:signal transduction"/>
    <property type="evidence" value="ECO:0007669"/>
    <property type="project" value="UniProtKB-KW"/>
</dbReference>
<dbReference type="Gene3D" id="3.30.450.20">
    <property type="entry name" value="PAS domain"/>
    <property type="match status" value="2"/>
</dbReference>
<feature type="domain" description="PAC" evidence="5">
    <location>
        <begin position="211"/>
        <end position="263"/>
    </location>
</feature>
<dbReference type="GO" id="GO:0016020">
    <property type="term" value="C:membrane"/>
    <property type="evidence" value="ECO:0007669"/>
    <property type="project" value="InterPro"/>
</dbReference>
<dbReference type="SMART" id="SM00283">
    <property type="entry name" value="MA"/>
    <property type="match status" value="1"/>
</dbReference>
<evidence type="ECO:0000313" key="6">
    <source>
        <dbReference type="EMBL" id="ASU22040.1"/>
    </source>
</evidence>
<dbReference type="InterPro" id="IPR013656">
    <property type="entry name" value="PAS_4"/>
</dbReference>